<keyword evidence="2" id="KW-1185">Reference proteome</keyword>
<dbReference type="AlphaFoldDB" id="A0A2R6NGQ2"/>
<accession>A0A2R6NGQ2</accession>
<proteinExistence type="predicted"/>
<reference evidence="1 2" key="1">
    <citation type="submission" date="2018-02" db="EMBL/GenBank/DDBJ databases">
        <title>Genome sequence of the basidiomycete white-rot fungus Phlebia centrifuga.</title>
        <authorList>
            <person name="Granchi Z."/>
            <person name="Peng M."/>
            <person name="de Vries R.P."/>
            <person name="Hilden K."/>
            <person name="Makela M.R."/>
            <person name="Grigoriev I."/>
            <person name="Riley R."/>
        </authorList>
    </citation>
    <scope>NUCLEOTIDE SEQUENCE [LARGE SCALE GENOMIC DNA]</scope>
    <source>
        <strain evidence="1 2">FBCC195</strain>
    </source>
</reference>
<dbReference type="EMBL" id="MLYV02001277">
    <property type="protein sequence ID" value="PSR71499.1"/>
    <property type="molecule type" value="Genomic_DNA"/>
</dbReference>
<name>A0A2R6NGQ2_9APHY</name>
<comment type="caution">
    <text evidence="1">The sequence shown here is derived from an EMBL/GenBank/DDBJ whole genome shotgun (WGS) entry which is preliminary data.</text>
</comment>
<sequence>MAAPQIGANDNAAILLNYEPTVRAQDRLNDLAPAALLPADNFHPGQMMPESVYGVFMADDSEVEYSELNSESAAEVDDLLQITRRFDGMSVAESPLEVSPAAIPPRNLLKRTSTEAGNNYEAPTKKTKILPQRVQGNKARLRKRPEAAVTPSRVFLAPLAGPLPPQ</sequence>
<dbReference type="Proteomes" id="UP000186601">
    <property type="component" value="Unassembled WGS sequence"/>
</dbReference>
<gene>
    <name evidence="1" type="ORF">PHLCEN_2v12622</name>
</gene>
<organism evidence="1 2">
    <name type="scientific">Hermanssonia centrifuga</name>
    <dbReference type="NCBI Taxonomy" id="98765"/>
    <lineage>
        <taxon>Eukaryota</taxon>
        <taxon>Fungi</taxon>
        <taxon>Dikarya</taxon>
        <taxon>Basidiomycota</taxon>
        <taxon>Agaricomycotina</taxon>
        <taxon>Agaricomycetes</taxon>
        <taxon>Polyporales</taxon>
        <taxon>Meruliaceae</taxon>
        <taxon>Hermanssonia</taxon>
    </lineage>
</organism>
<evidence type="ECO:0000313" key="2">
    <source>
        <dbReference type="Proteomes" id="UP000186601"/>
    </source>
</evidence>
<protein>
    <submittedName>
        <fullName evidence="1">Uncharacterized protein</fullName>
    </submittedName>
</protein>
<evidence type="ECO:0000313" key="1">
    <source>
        <dbReference type="EMBL" id="PSR71499.1"/>
    </source>
</evidence>